<evidence type="ECO:0000313" key="9">
    <source>
        <dbReference type="Proteomes" id="UP000220435"/>
    </source>
</evidence>
<evidence type="ECO:0000256" key="2">
    <source>
        <dbReference type="ARBA" id="ARBA00022475"/>
    </source>
</evidence>
<dbReference type="Proteomes" id="UP000220435">
    <property type="component" value="Unassembled WGS sequence"/>
</dbReference>
<dbReference type="RefSeq" id="WP_098058286.1">
    <property type="nucleotide sequence ID" value="NZ_NUFG01000011.1"/>
</dbReference>
<evidence type="ECO:0000256" key="1">
    <source>
        <dbReference type="ARBA" id="ARBA00004651"/>
    </source>
</evidence>
<dbReference type="AlphaFoldDB" id="A0AB73RAY4"/>
<reference evidence="8 9" key="1">
    <citation type="submission" date="2017-09" db="EMBL/GenBank/DDBJ databases">
        <title>Large-scale bioinformatics analysis of Bacillus genomes uncovers conserved roles of natural products in bacterial physiology.</title>
        <authorList>
            <consortium name="Agbiome Team Llc"/>
            <person name="Bleich R.M."/>
            <person name="Kirk G.J."/>
            <person name="Santa Maria K.C."/>
            <person name="Allen S.E."/>
            <person name="Farag S."/>
            <person name="Shank E.A."/>
            <person name="Bowers A."/>
        </authorList>
    </citation>
    <scope>NUCLEOTIDE SEQUENCE [LARGE SCALE GENOMIC DNA]</scope>
    <source>
        <strain evidence="8 9">AFS000414</strain>
    </source>
</reference>
<proteinExistence type="predicted"/>
<dbReference type="GO" id="GO:0022857">
    <property type="term" value="F:transmembrane transporter activity"/>
    <property type="evidence" value="ECO:0007669"/>
    <property type="project" value="TreeGrafter"/>
</dbReference>
<keyword evidence="5 6" id="KW-0472">Membrane</keyword>
<dbReference type="GO" id="GO:0005886">
    <property type="term" value="C:plasma membrane"/>
    <property type="evidence" value="ECO:0007669"/>
    <property type="project" value="UniProtKB-SubCell"/>
</dbReference>
<feature type="transmembrane region" description="Helical" evidence="6">
    <location>
        <begin position="358"/>
        <end position="378"/>
    </location>
</feature>
<organism evidence="8 9">
    <name type="scientific">Bacillus wiedmannii</name>
    <dbReference type="NCBI Taxonomy" id="1890302"/>
    <lineage>
        <taxon>Bacteria</taxon>
        <taxon>Bacillati</taxon>
        <taxon>Bacillota</taxon>
        <taxon>Bacilli</taxon>
        <taxon>Bacillales</taxon>
        <taxon>Bacillaceae</taxon>
        <taxon>Bacillus</taxon>
        <taxon>Bacillus cereus group</taxon>
    </lineage>
</organism>
<protein>
    <submittedName>
        <fullName evidence="8">Permease</fullName>
    </submittedName>
</protein>
<comment type="caution">
    <text evidence="8">The sequence shown here is derived from an EMBL/GenBank/DDBJ whole genome shotgun (WGS) entry which is preliminary data.</text>
</comment>
<evidence type="ECO:0000259" key="7">
    <source>
        <dbReference type="Pfam" id="PF02687"/>
    </source>
</evidence>
<evidence type="ECO:0000256" key="5">
    <source>
        <dbReference type="ARBA" id="ARBA00023136"/>
    </source>
</evidence>
<evidence type="ECO:0000313" key="8">
    <source>
        <dbReference type="EMBL" id="PEK23399.1"/>
    </source>
</evidence>
<keyword evidence="2" id="KW-1003">Cell membrane</keyword>
<dbReference type="PANTHER" id="PTHR30572">
    <property type="entry name" value="MEMBRANE COMPONENT OF TRANSPORTER-RELATED"/>
    <property type="match status" value="1"/>
</dbReference>
<sequence>MNFMKRAILSMKKRIGTSLILIAVFLIVTNLVLSGFTIQNASKKAADAARKKLGADVTLGLDFDKLGQQARETGEMPNPPKLNTKEAYQLAKSKYVKDYNYIGNTFGISDGLKLVGASEGEDEGKGKVGMAAVRGGSGSGTEIDMNASFMIEGVRKTALQESFKNGKSKIIDGKPITEQMKDQNVALMEKRLAELNNLKVGDKVTVQSGDKKETLEVEIIGIYETNEQAMGQQAPPIMDPANKLYMPHSTMKKLEVDQGISSVQVVYFLNDPQYIDAFKKEAKKSNIDFNYYKLDAHDSLYKQMIGPIENISSTSQMIIYIVSIAGAIILGLIIMLSIKGRRKEMGILLSIGEKKWKLMAQFVIEVVCVAILAFGLSVTTGAKVSQYIGDHLLSSEIAAASEETDTTRNGTVMMSGSGGTLQNQKEDPIDKIDVSVTGEDVGKMGGIGLAIAIIATLLPALSILRLNPKQILLKDE</sequence>
<evidence type="ECO:0000256" key="6">
    <source>
        <dbReference type="SAM" id="Phobius"/>
    </source>
</evidence>
<dbReference type="InterPro" id="IPR050250">
    <property type="entry name" value="Macrolide_Exporter_MacB"/>
</dbReference>
<feature type="transmembrane region" description="Helical" evidence="6">
    <location>
        <begin position="317"/>
        <end position="338"/>
    </location>
</feature>
<evidence type="ECO:0000256" key="3">
    <source>
        <dbReference type="ARBA" id="ARBA00022692"/>
    </source>
</evidence>
<dbReference type="PANTHER" id="PTHR30572:SF9">
    <property type="entry name" value="ABC TRANSPORTER PERMEASE PROTEIN"/>
    <property type="match status" value="1"/>
</dbReference>
<dbReference type="InterPro" id="IPR003838">
    <property type="entry name" value="ABC3_permease_C"/>
</dbReference>
<evidence type="ECO:0000256" key="4">
    <source>
        <dbReference type="ARBA" id="ARBA00022989"/>
    </source>
</evidence>
<keyword evidence="4 6" id="KW-1133">Transmembrane helix</keyword>
<feature type="domain" description="ABC3 transporter permease C-terminal" evidence="7">
    <location>
        <begin position="317"/>
        <end position="468"/>
    </location>
</feature>
<keyword evidence="3 6" id="KW-0812">Transmembrane</keyword>
<accession>A0AB73RAY4</accession>
<feature type="transmembrane region" description="Helical" evidence="6">
    <location>
        <begin position="444"/>
        <end position="464"/>
    </location>
</feature>
<dbReference type="Pfam" id="PF02687">
    <property type="entry name" value="FtsX"/>
    <property type="match status" value="1"/>
</dbReference>
<dbReference type="EMBL" id="NUFG01000011">
    <property type="protein sequence ID" value="PEK23399.1"/>
    <property type="molecule type" value="Genomic_DNA"/>
</dbReference>
<comment type="subcellular location">
    <subcellularLocation>
        <location evidence="1">Cell membrane</location>
        <topology evidence="1">Multi-pass membrane protein</topology>
    </subcellularLocation>
</comment>
<name>A0AB73RAY4_9BACI</name>
<gene>
    <name evidence="8" type="ORF">CN694_19720</name>
</gene>